<dbReference type="PROSITE" id="PS51257">
    <property type="entry name" value="PROKAR_LIPOPROTEIN"/>
    <property type="match status" value="1"/>
</dbReference>
<dbReference type="InterPro" id="IPR005805">
    <property type="entry name" value="Rieske_Fe-S_prot_C"/>
</dbReference>
<evidence type="ECO:0000256" key="7">
    <source>
        <dbReference type="ARBA" id="ARBA00023157"/>
    </source>
</evidence>
<dbReference type="EMBL" id="LFXA01000004">
    <property type="protein sequence ID" value="KNB52610.1"/>
    <property type="molecule type" value="Genomic_DNA"/>
</dbReference>
<dbReference type="Gene3D" id="2.102.10.10">
    <property type="entry name" value="Rieske [2Fe-2S] iron-sulphur domain"/>
    <property type="match status" value="1"/>
</dbReference>
<evidence type="ECO:0000256" key="9">
    <source>
        <dbReference type="ARBA" id="ARBA00034078"/>
    </source>
</evidence>
<evidence type="ECO:0000313" key="12">
    <source>
        <dbReference type="EMBL" id="KNB52610.1"/>
    </source>
</evidence>
<dbReference type="PATRIC" id="fig|1678637.3.peg.1751"/>
<dbReference type="GO" id="GO:0046872">
    <property type="term" value="F:metal ion binding"/>
    <property type="evidence" value="ECO:0007669"/>
    <property type="project" value="UniProtKB-KW"/>
</dbReference>
<evidence type="ECO:0000256" key="8">
    <source>
        <dbReference type="ARBA" id="ARBA00029586"/>
    </source>
</evidence>
<dbReference type="SUPFAM" id="SSF50022">
    <property type="entry name" value="ISP domain"/>
    <property type="match status" value="1"/>
</dbReference>
<dbReference type="PROSITE" id="PS51318">
    <property type="entry name" value="TAT"/>
    <property type="match status" value="1"/>
</dbReference>
<name>A0A0K9XGT9_9ACTN</name>
<dbReference type="PROSITE" id="PS51296">
    <property type="entry name" value="RIESKE"/>
    <property type="match status" value="1"/>
</dbReference>
<reference evidence="13" key="1">
    <citation type="submission" date="2015-07" db="EMBL/GenBank/DDBJ databases">
        <title>Draft genome sequence of Streptomyces sp. CMAA 1322, a bacterium isolated from Caatinga biome, from dry forest semiarid of Brazil.</title>
        <authorList>
            <person name="Santos S.N."/>
            <person name="Gacesa R."/>
            <person name="Taketani R.G."/>
            <person name="Long P.F."/>
            <person name="Melo I.S."/>
        </authorList>
    </citation>
    <scope>NUCLEOTIDE SEQUENCE [LARGE SCALE GENOMIC DNA]</scope>
    <source>
        <strain evidence="13">CMAA 1322</strain>
    </source>
</reference>
<feature type="domain" description="Rieske" evidence="11">
    <location>
        <begin position="49"/>
        <end position="141"/>
    </location>
</feature>
<comment type="function">
    <text evidence="1">Iron-sulfur subunit of the cytochrome bc1 complex, an essential component of the respiratory electron transport chain required for ATP synthesis. The bc1 complex catalyzes the oxidation of menaquinol and the reduction of cytochrome c in the respiratory chain. The bc1 complex operates through a Q-cycle mechanism that couples electron transfer to generation of the proton gradient that drives ATP synthesis.</text>
</comment>
<dbReference type="PANTHER" id="PTHR10134">
    <property type="entry name" value="CYTOCHROME B-C1 COMPLEX SUBUNIT RIESKE, MITOCHONDRIAL"/>
    <property type="match status" value="1"/>
</dbReference>
<dbReference type="GO" id="GO:0004497">
    <property type="term" value="F:monooxygenase activity"/>
    <property type="evidence" value="ECO:0007669"/>
    <property type="project" value="UniProtKB-ARBA"/>
</dbReference>
<dbReference type="GO" id="GO:0016705">
    <property type="term" value="F:oxidoreductase activity, acting on paired donors, with incorporation or reduction of molecular oxygen"/>
    <property type="evidence" value="ECO:0007669"/>
    <property type="project" value="UniProtKB-ARBA"/>
</dbReference>
<comment type="caution">
    <text evidence="12">The sequence shown here is derived from an EMBL/GenBank/DDBJ whole genome shotgun (WGS) entry which is preliminary data.</text>
</comment>
<keyword evidence="4" id="KW-0479">Metal-binding</keyword>
<protein>
    <recommendedName>
        <fullName evidence="2">Cytochrome bc1 complex Rieske iron-sulfur subunit</fullName>
    </recommendedName>
    <alternativeName>
        <fullName evidence="8">Cytochrome bc1 reductase complex subunit QcrA</fullName>
    </alternativeName>
</protein>
<keyword evidence="7" id="KW-1015">Disulfide bond</keyword>
<evidence type="ECO:0000313" key="13">
    <source>
        <dbReference type="Proteomes" id="UP000037288"/>
    </source>
</evidence>
<dbReference type="AlphaFoldDB" id="A0A0K9XGT9"/>
<accession>A0A0K9XGT9</accession>
<dbReference type="InterPro" id="IPR017941">
    <property type="entry name" value="Rieske_2Fe-2S"/>
</dbReference>
<dbReference type="FunFam" id="2.102.10.10:FF:000016">
    <property type="entry name" value="Nitrite reductase/ring-hydroxylating ferredoxin subunit"/>
    <property type="match status" value="1"/>
</dbReference>
<keyword evidence="5" id="KW-0408">Iron</keyword>
<dbReference type="GO" id="GO:0016020">
    <property type="term" value="C:membrane"/>
    <property type="evidence" value="ECO:0007669"/>
    <property type="project" value="InterPro"/>
</dbReference>
<keyword evidence="13" id="KW-1185">Reference proteome</keyword>
<sequence length="145" mass="14444">MTSRQPVPCCASRRTVLRGAALAGVAGLGAVACDGRTGARASSTPTAPVELGPASEVPVGGAKLYREERLLVAQPVKGQFKAFGAECTHAGCVLAAIEEGAAACSCHGSRFDVATGKVLQGPAGDPLPPVPVRTKGGRLVAGPEA</sequence>
<organism evidence="12 13">
    <name type="scientific">Streptomyces caatingaensis</name>
    <dbReference type="NCBI Taxonomy" id="1678637"/>
    <lineage>
        <taxon>Bacteria</taxon>
        <taxon>Bacillati</taxon>
        <taxon>Actinomycetota</taxon>
        <taxon>Actinomycetes</taxon>
        <taxon>Kitasatosporales</taxon>
        <taxon>Streptomycetaceae</taxon>
        <taxon>Streptomyces</taxon>
    </lineage>
</organism>
<keyword evidence="6" id="KW-0411">Iron-sulfur</keyword>
<dbReference type="Pfam" id="PF00355">
    <property type="entry name" value="Rieske"/>
    <property type="match status" value="1"/>
</dbReference>
<evidence type="ECO:0000259" key="11">
    <source>
        <dbReference type="PROSITE" id="PS51296"/>
    </source>
</evidence>
<evidence type="ECO:0000256" key="1">
    <source>
        <dbReference type="ARBA" id="ARBA00002494"/>
    </source>
</evidence>
<evidence type="ECO:0000256" key="6">
    <source>
        <dbReference type="ARBA" id="ARBA00023014"/>
    </source>
</evidence>
<dbReference type="GO" id="GO:0051537">
    <property type="term" value="F:2 iron, 2 sulfur cluster binding"/>
    <property type="evidence" value="ECO:0007669"/>
    <property type="project" value="UniProtKB-KW"/>
</dbReference>
<dbReference type="PRINTS" id="PR00162">
    <property type="entry name" value="RIESKE"/>
</dbReference>
<gene>
    <name evidence="12" type="ORF">AC230_08055</name>
</gene>
<dbReference type="RefSeq" id="WP_049715372.1">
    <property type="nucleotide sequence ID" value="NZ_LFXA01000004.1"/>
</dbReference>
<dbReference type="OrthoDB" id="25106at2"/>
<evidence type="ECO:0000256" key="5">
    <source>
        <dbReference type="ARBA" id="ARBA00023004"/>
    </source>
</evidence>
<keyword evidence="3" id="KW-0001">2Fe-2S</keyword>
<dbReference type="STRING" id="1678637.AC230_08055"/>
<dbReference type="Proteomes" id="UP000037288">
    <property type="component" value="Unassembled WGS sequence"/>
</dbReference>
<evidence type="ECO:0000256" key="2">
    <source>
        <dbReference type="ARBA" id="ARBA00015816"/>
    </source>
</evidence>
<evidence type="ECO:0000256" key="4">
    <source>
        <dbReference type="ARBA" id="ARBA00022723"/>
    </source>
</evidence>
<dbReference type="InterPro" id="IPR006311">
    <property type="entry name" value="TAT_signal"/>
</dbReference>
<comment type="cofactor">
    <cofactor evidence="9">
        <name>[2Fe-2S] cluster</name>
        <dbReference type="ChEBI" id="CHEBI:190135"/>
    </cofactor>
</comment>
<dbReference type="InterPro" id="IPR036922">
    <property type="entry name" value="Rieske_2Fe-2S_sf"/>
</dbReference>
<evidence type="ECO:0000256" key="3">
    <source>
        <dbReference type="ARBA" id="ARBA00022714"/>
    </source>
</evidence>
<dbReference type="InterPro" id="IPR014349">
    <property type="entry name" value="Rieske_Fe-S_prot"/>
</dbReference>
<evidence type="ECO:0000256" key="10">
    <source>
        <dbReference type="SAM" id="MobiDB-lite"/>
    </source>
</evidence>
<feature type="region of interest" description="Disordered" evidence="10">
    <location>
        <begin position="122"/>
        <end position="145"/>
    </location>
</feature>
<dbReference type="CDD" id="cd03467">
    <property type="entry name" value="Rieske"/>
    <property type="match status" value="1"/>
</dbReference>
<proteinExistence type="predicted"/>